<proteinExistence type="predicted"/>
<gene>
    <name evidence="1" type="ORF">SAMN05421761_1224</name>
</gene>
<dbReference type="InterPro" id="IPR011042">
    <property type="entry name" value="6-blade_b-propeller_TolB-like"/>
</dbReference>
<dbReference type="AlphaFoldDB" id="A0A1N7PWE5"/>
<reference evidence="2" key="1">
    <citation type="submission" date="2017-01" db="EMBL/GenBank/DDBJ databases">
        <authorList>
            <person name="Varghese N."/>
            <person name="Submissions S."/>
        </authorList>
    </citation>
    <scope>NUCLEOTIDE SEQUENCE [LARGE SCALE GENOMIC DNA]</scope>
    <source>
        <strain evidence="2">DSM 46698</strain>
    </source>
</reference>
<dbReference type="Gene3D" id="2.120.10.30">
    <property type="entry name" value="TolB, C-terminal domain"/>
    <property type="match status" value="1"/>
</dbReference>
<dbReference type="EMBL" id="FTOP01000022">
    <property type="protein sequence ID" value="SIT14983.1"/>
    <property type="molecule type" value="Genomic_DNA"/>
</dbReference>
<protein>
    <submittedName>
        <fullName evidence="1">6-bladed beta-propeller protein</fullName>
    </submittedName>
</protein>
<dbReference type="Pfam" id="PF17170">
    <property type="entry name" value="DUF5128"/>
    <property type="match status" value="1"/>
</dbReference>
<accession>A0A1N7PWE5</accession>
<dbReference type="RefSeq" id="WP_076502939.1">
    <property type="nucleotide sequence ID" value="NZ_FTOP01000022.1"/>
</dbReference>
<dbReference type="OrthoDB" id="820429at2"/>
<keyword evidence="2" id="KW-1185">Reference proteome</keyword>
<sequence length="397" mass="46206">MGKLKLFGFASFLVFFFDACTVHETKSEIPTLSIDLDQVRKGKASDYFESVDYLWFEDESSEDASIGVFHRVIKHKGRFYIFDEDICICFYIFSEDGKFIKKIKGYGEGPGEYMSPSVFLIQNDTILLNDISQKKILSYDLDGNWLEDGEQRLPANEVHLDSKGNEYYFSRSYMLNNTKNQVRVFDKHGHLKFVGFPYKDEFLGLNVVNRKPFVELSGGVVLVDDYIDTLYIIDQYVEKPFLAFDFKDKGYKSKDLERLKDLDVMEQLEFLNKKTPLYFDGRAVLSERFFIGSFRFQEKSVIGVYDFENHVSSTFDFGVINDLDQGKVIYGLSPLDQESVYSWTTGIDLYKHVESLKRTMSKEEWQKYVKGEGSNLVNTAIRAKESENRVLIIFKWK</sequence>
<dbReference type="Proteomes" id="UP000186026">
    <property type="component" value="Unassembled WGS sequence"/>
</dbReference>
<name>A0A1N7PWE5_9BACT</name>
<dbReference type="STRING" id="529505.SAMN05421761_1224"/>
<evidence type="ECO:0000313" key="2">
    <source>
        <dbReference type="Proteomes" id="UP000186026"/>
    </source>
</evidence>
<organism evidence="1 2">
    <name type="scientific">Belliella pelovolcani</name>
    <dbReference type="NCBI Taxonomy" id="529505"/>
    <lineage>
        <taxon>Bacteria</taxon>
        <taxon>Pseudomonadati</taxon>
        <taxon>Bacteroidota</taxon>
        <taxon>Cytophagia</taxon>
        <taxon>Cytophagales</taxon>
        <taxon>Cyclobacteriaceae</taxon>
        <taxon>Belliella</taxon>
    </lineage>
</organism>
<evidence type="ECO:0000313" key="1">
    <source>
        <dbReference type="EMBL" id="SIT14983.1"/>
    </source>
</evidence>